<organism evidence="1 2">
    <name type="scientific">Cohnella phaseoli</name>
    <dbReference type="NCBI Taxonomy" id="456490"/>
    <lineage>
        <taxon>Bacteria</taxon>
        <taxon>Bacillati</taxon>
        <taxon>Bacillota</taxon>
        <taxon>Bacilli</taxon>
        <taxon>Bacillales</taxon>
        <taxon>Paenibacillaceae</taxon>
        <taxon>Cohnella</taxon>
    </lineage>
</organism>
<reference evidence="1 2" key="1">
    <citation type="submission" date="2018-07" db="EMBL/GenBank/DDBJ databases">
        <title>Genomic Encyclopedia of Type Strains, Phase III (KMG-III): the genomes of soil and plant-associated and newly described type strains.</title>
        <authorList>
            <person name="Whitman W."/>
        </authorList>
    </citation>
    <scope>NUCLEOTIDE SEQUENCE [LARGE SCALE GENOMIC DNA]</scope>
    <source>
        <strain evidence="1 2">CECT 7287</strain>
    </source>
</reference>
<dbReference type="AlphaFoldDB" id="A0A3D9IUJ2"/>
<keyword evidence="2" id="KW-1185">Reference proteome</keyword>
<dbReference type="Proteomes" id="UP000256977">
    <property type="component" value="Unassembled WGS sequence"/>
</dbReference>
<comment type="caution">
    <text evidence="1">The sequence shown here is derived from an EMBL/GenBank/DDBJ whole genome shotgun (WGS) entry which is preliminary data.</text>
</comment>
<evidence type="ECO:0000313" key="1">
    <source>
        <dbReference type="EMBL" id="RED65421.1"/>
    </source>
</evidence>
<sequence>MHKLNRLDWANNPVIHEEQMSQPWHETHVSFIPYSIGYLYRRSRFVAVRRLYSTA</sequence>
<evidence type="ECO:0000313" key="2">
    <source>
        <dbReference type="Proteomes" id="UP000256977"/>
    </source>
</evidence>
<dbReference type="RefSeq" id="WP_181917862.1">
    <property type="nucleotide sequence ID" value="NZ_QRDZ01000019.1"/>
</dbReference>
<protein>
    <submittedName>
        <fullName evidence="1">Uncharacterized protein</fullName>
    </submittedName>
</protein>
<proteinExistence type="predicted"/>
<name>A0A3D9IUJ2_9BACL</name>
<gene>
    <name evidence="1" type="ORF">DFP98_11960</name>
</gene>
<accession>A0A3D9IUJ2</accession>
<dbReference type="EMBL" id="QRDZ01000019">
    <property type="protein sequence ID" value="RED65421.1"/>
    <property type="molecule type" value="Genomic_DNA"/>
</dbReference>